<dbReference type="AlphaFoldDB" id="A0A419SYH1"/>
<dbReference type="GO" id="GO:0005737">
    <property type="term" value="C:cytoplasm"/>
    <property type="evidence" value="ECO:0007669"/>
    <property type="project" value="TreeGrafter"/>
</dbReference>
<evidence type="ECO:0000313" key="3">
    <source>
        <dbReference type="EMBL" id="RKD30241.1"/>
    </source>
</evidence>
<dbReference type="Gene3D" id="3.30.9.10">
    <property type="entry name" value="D-Amino Acid Oxidase, subunit A, domain 2"/>
    <property type="match status" value="1"/>
</dbReference>
<dbReference type="InterPro" id="IPR006076">
    <property type="entry name" value="FAD-dep_OxRdtase"/>
</dbReference>
<keyword evidence="4" id="KW-1185">Reference proteome</keyword>
<dbReference type="EMBL" id="MCIA01000031">
    <property type="protein sequence ID" value="RKD30241.1"/>
    <property type="molecule type" value="Genomic_DNA"/>
</dbReference>
<dbReference type="InterPro" id="IPR036188">
    <property type="entry name" value="FAD/NAD-bd_sf"/>
</dbReference>
<dbReference type="GO" id="GO:0016491">
    <property type="term" value="F:oxidoreductase activity"/>
    <property type="evidence" value="ECO:0007669"/>
    <property type="project" value="UniProtKB-KW"/>
</dbReference>
<dbReference type="PANTHER" id="PTHR13847:SF287">
    <property type="entry name" value="FAD-DEPENDENT OXIDOREDUCTASE DOMAIN-CONTAINING PROTEIN 1"/>
    <property type="match status" value="1"/>
</dbReference>
<protein>
    <recommendedName>
        <fullName evidence="2">FAD dependent oxidoreductase domain-containing protein</fullName>
    </recommendedName>
</protein>
<proteinExistence type="predicted"/>
<dbReference type="Pfam" id="PF01266">
    <property type="entry name" value="DAO"/>
    <property type="match status" value="1"/>
</dbReference>
<name>A0A419SYH1_9FIRM</name>
<dbReference type="OrthoDB" id="9794226at2"/>
<dbReference type="Gene3D" id="3.50.50.60">
    <property type="entry name" value="FAD/NAD(P)-binding domain"/>
    <property type="match status" value="1"/>
</dbReference>
<feature type="domain" description="FAD dependent oxidoreductase" evidence="2">
    <location>
        <begin position="10"/>
        <end position="353"/>
    </location>
</feature>
<reference evidence="3 4" key="1">
    <citation type="submission" date="2016-08" db="EMBL/GenBank/DDBJ databases">
        <title>A new outlook on sporulation: Clostridium algidixylanolyticum.</title>
        <authorList>
            <person name="Poppleton D.I."/>
            <person name="Gribaldo S."/>
        </authorList>
    </citation>
    <scope>NUCLEOTIDE SEQUENCE [LARGE SCALE GENOMIC DNA]</scope>
    <source>
        <strain evidence="3 4">SPL73</strain>
    </source>
</reference>
<comment type="caution">
    <text evidence="3">The sequence shown here is derived from an EMBL/GenBank/DDBJ whole genome shotgun (WGS) entry which is preliminary data.</text>
</comment>
<dbReference type="PANTHER" id="PTHR13847">
    <property type="entry name" value="SARCOSINE DEHYDROGENASE-RELATED"/>
    <property type="match status" value="1"/>
</dbReference>
<evidence type="ECO:0000256" key="1">
    <source>
        <dbReference type="ARBA" id="ARBA00023002"/>
    </source>
</evidence>
<evidence type="ECO:0000259" key="2">
    <source>
        <dbReference type="Pfam" id="PF01266"/>
    </source>
</evidence>
<gene>
    <name evidence="3" type="ORF">BET01_06505</name>
</gene>
<accession>A0A419SYH1</accession>
<evidence type="ECO:0000313" key="4">
    <source>
        <dbReference type="Proteomes" id="UP000284277"/>
    </source>
</evidence>
<sequence length="385" mass="43047">MANTIIDHVDAVIIGAGIMGLSAAYYLSKQGLKVCIVERESYIGGYTTMRCAGGIRQQFSSRENIMLSMLNREMMHELEKESHCNIQFNPCGYAFAFTEEKSLNEAEEAVKFQREMSVNAQILSSRQTAKMFGNIRVDDVLLTTYCRDDGLLNVSMLLGIIKKELYKQNVKILCDKTVCDIETKNEKINKVILDEGEIETSIVVNAAGPFAKQIGQMTNNSIPIEPSLQQVWVTEPVSWISKDMPVIIFGDEGTGFHWESGGVLSGYSRPYRKEEVSFAEIDLDWEIKHCKKAIERVPDLYDKKLISKWAGFYETTIDDLPIVGPYGPSGMYCIAGFNGHGITHGLACGYLLSKIITGKSIDVDISSLSYFRFHKAVSVKTGYKI</sequence>
<dbReference type="SUPFAM" id="SSF51905">
    <property type="entry name" value="FAD/NAD(P)-binding domain"/>
    <property type="match status" value="1"/>
</dbReference>
<organism evidence="3 4">
    <name type="scientific">Lacrimispora algidixylanolytica</name>
    <dbReference type="NCBI Taxonomy" id="94868"/>
    <lineage>
        <taxon>Bacteria</taxon>
        <taxon>Bacillati</taxon>
        <taxon>Bacillota</taxon>
        <taxon>Clostridia</taxon>
        <taxon>Lachnospirales</taxon>
        <taxon>Lachnospiraceae</taxon>
        <taxon>Lacrimispora</taxon>
    </lineage>
</organism>
<dbReference type="RefSeq" id="WP_120197764.1">
    <property type="nucleotide sequence ID" value="NZ_MCIA01000031.1"/>
</dbReference>
<keyword evidence="1" id="KW-0560">Oxidoreductase</keyword>
<dbReference type="Proteomes" id="UP000284277">
    <property type="component" value="Unassembled WGS sequence"/>
</dbReference>